<gene>
    <name evidence="2" type="ORF">GCM10010218_48640</name>
</gene>
<evidence type="ECO:0000313" key="2">
    <source>
        <dbReference type="EMBL" id="GHF61367.1"/>
    </source>
</evidence>
<reference evidence="2" key="1">
    <citation type="journal article" date="2014" name="Int. J. Syst. Evol. Microbiol.">
        <title>Complete genome sequence of Corynebacterium casei LMG S-19264T (=DSM 44701T), isolated from a smear-ripened cheese.</title>
        <authorList>
            <consortium name="US DOE Joint Genome Institute (JGI-PGF)"/>
            <person name="Walter F."/>
            <person name="Albersmeier A."/>
            <person name="Kalinowski J."/>
            <person name="Ruckert C."/>
        </authorList>
    </citation>
    <scope>NUCLEOTIDE SEQUENCE</scope>
    <source>
        <strain evidence="2">JCM 4059</strain>
    </source>
</reference>
<sequence length="97" mass="10381">MGVLIASLCGKPGRSALLAAMNESSAWGTTEHLLARISDGIELSNYLFIQANSSEDTGLEPPTPLPRPGQPEQQPEPQFEFASGSDVASFFTQMNNL</sequence>
<protein>
    <submittedName>
        <fullName evidence="2">Uncharacterized protein</fullName>
    </submittedName>
</protein>
<organism evidence="2 3">
    <name type="scientific">Streptomyces mashuensis</name>
    <dbReference type="NCBI Taxonomy" id="33904"/>
    <lineage>
        <taxon>Bacteria</taxon>
        <taxon>Bacillati</taxon>
        <taxon>Actinomycetota</taxon>
        <taxon>Actinomycetes</taxon>
        <taxon>Kitasatosporales</taxon>
        <taxon>Streptomycetaceae</taxon>
        <taxon>Streptomyces</taxon>
    </lineage>
</organism>
<evidence type="ECO:0000313" key="3">
    <source>
        <dbReference type="Proteomes" id="UP000638313"/>
    </source>
</evidence>
<accession>A0A919EE44</accession>
<dbReference type="Proteomes" id="UP000638313">
    <property type="component" value="Unassembled WGS sequence"/>
</dbReference>
<feature type="region of interest" description="Disordered" evidence="1">
    <location>
        <begin position="52"/>
        <end position="82"/>
    </location>
</feature>
<evidence type="ECO:0000256" key="1">
    <source>
        <dbReference type="SAM" id="MobiDB-lite"/>
    </source>
</evidence>
<dbReference type="EMBL" id="BNBD01000011">
    <property type="protein sequence ID" value="GHF61367.1"/>
    <property type="molecule type" value="Genomic_DNA"/>
</dbReference>
<keyword evidence="3" id="KW-1185">Reference proteome</keyword>
<proteinExistence type="predicted"/>
<reference evidence="2" key="2">
    <citation type="submission" date="2020-09" db="EMBL/GenBank/DDBJ databases">
        <authorList>
            <person name="Sun Q."/>
            <person name="Ohkuma M."/>
        </authorList>
    </citation>
    <scope>NUCLEOTIDE SEQUENCE</scope>
    <source>
        <strain evidence="2">JCM 4059</strain>
    </source>
</reference>
<name>A0A919EE44_9ACTN</name>
<dbReference type="AlphaFoldDB" id="A0A919EE44"/>
<feature type="compositionally biased region" description="Low complexity" evidence="1">
    <location>
        <begin position="70"/>
        <end position="81"/>
    </location>
</feature>
<dbReference type="RefSeq" id="WP_190131817.1">
    <property type="nucleotide sequence ID" value="NZ_BNBD01000011.1"/>
</dbReference>
<comment type="caution">
    <text evidence="2">The sequence shown here is derived from an EMBL/GenBank/DDBJ whole genome shotgun (WGS) entry which is preliminary data.</text>
</comment>